<comment type="caution">
    <text evidence="3">The sequence shown here is derived from an EMBL/GenBank/DDBJ whole genome shotgun (WGS) entry which is preliminary data.</text>
</comment>
<comment type="cofactor">
    <cofactor evidence="1">
        <name>Mg(2+)</name>
        <dbReference type="ChEBI" id="CHEBI:18420"/>
    </cofactor>
</comment>
<dbReference type="InterPro" id="IPR018520">
    <property type="entry name" value="UPP_synth-like_CS"/>
</dbReference>
<dbReference type="PANTHER" id="PTHR10291">
    <property type="entry name" value="DEHYDRODOLICHYL DIPHOSPHATE SYNTHASE FAMILY MEMBER"/>
    <property type="match status" value="1"/>
</dbReference>
<dbReference type="NCBIfam" id="TIGR00055">
    <property type="entry name" value="uppS"/>
    <property type="match status" value="1"/>
</dbReference>
<dbReference type="PROSITE" id="PS01066">
    <property type="entry name" value="UPP_SYNTHASE"/>
    <property type="match status" value="1"/>
</dbReference>
<dbReference type="InterPro" id="IPR001441">
    <property type="entry name" value="UPP_synth-like"/>
</dbReference>
<dbReference type="SUPFAM" id="SSF64005">
    <property type="entry name" value="Undecaprenyl diphosphate synthase"/>
    <property type="match status" value="1"/>
</dbReference>
<protein>
    <recommendedName>
        <fullName evidence="4">Di-trans,poly-cis-decaprenylcistransferase</fullName>
    </recommendedName>
</protein>
<evidence type="ECO:0000313" key="3">
    <source>
        <dbReference type="EMBL" id="GAI92543.1"/>
    </source>
</evidence>
<proteinExistence type="predicted"/>
<feature type="non-terminal residue" evidence="3">
    <location>
        <position position="1"/>
    </location>
</feature>
<evidence type="ECO:0000256" key="1">
    <source>
        <dbReference type="ARBA" id="ARBA00001946"/>
    </source>
</evidence>
<dbReference type="AlphaFoldDB" id="X1SHW5"/>
<evidence type="ECO:0000256" key="2">
    <source>
        <dbReference type="ARBA" id="ARBA00022679"/>
    </source>
</evidence>
<evidence type="ECO:0008006" key="4">
    <source>
        <dbReference type="Google" id="ProtNLM"/>
    </source>
</evidence>
<dbReference type="InterPro" id="IPR036424">
    <property type="entry name" value="UPP_synth-like_sf"/>
</dbReference>
<dbReference type="GO" id="GO:0045547">
    <property type="term" value="F:ditrans,polycis-polyprenyl diphosphate synthase [(2E,6E)-farnesyl diphosphate specific] activity"/>
    <property type="evidence" value="ECO:0007669"/>
    <property type="project" value="TreeGrafter"/>
</dbReference>
<keyword evidence="2" id="KW-0808">Transferase</keyword>
<name>X1SHW5_9ZZZZ</name>
<sequence>TSDNRGLTLNFAVNYGGSIEIVDAVRRLIDEGISSQLVDEELLSRYLYTDGLPDIDLLIRTGGELRLSNFLIWQSRYSEFYFTEVLWPDFGVEELEKALDTFSQRRRRFGGD</sequence>
<dbReference type="CDD" id="cd00475">
    <property type="entry name" value="Cis_IPPS"/>
    <property type="match status" value="1"/>
</dbReference>
<dbReference type="Pfam" id="PF01255">
    <property type="entry name" value="Prenyltransf"/>
    <property type="match status" value="1"/>
</dbReference>
<dbReference type="EMBL" id="BARW01021837">
    <property type="protein sequence ID" value="GAI92543.1"/>
    <property type="molecule type" value="Genomic_DNA"/>
</dbReference>
<reference evidence="3" key="1">
    <citation type="journal article" date="2014" name="Front. Microbiol.">
        <title>High frequency of phylogenetically diverse reductive dehalogenase-homologous genes in deep subseafloor sedimentary metagenomes.</title>
        <authorList>
            <person name="Kawai M."/>
            <person name="Futagami T."/>
            <person name="Toyoda A."/>
            <person name="Takaki Y."/>
            <person name="Nishi S."/>
            <person name="Hori S."/>
            <person name="Arai W."/>
            <person name="Tsubouchi T."/>
            <person name="Morono Y."/>
            <person name="Uchiyama I."/>
            <person name="Ito T."/>
            <person name="Fujiyama A."/>
            <person name="Inagaki F."/>
            <person name="Takami H."/>
        </authorList>
    </citation>
    <scope>NUCLEOTIDE SEQUENCE</scope>
    <source>
        <strain evidence="3">Expedition CK06-06</strain>
    </source>
</reference>
<dbReference type="PANTHER" id="PTHR10291:SF0">
    <property type="entry name" value="DEHYDRODOLICHYL DIPHOSPHATE SYNTHASE 2"/>
    <property type="match status" value="1"/>
</dbReference>
<accession>X1SHW5</accession>
<dbReference type="GO" id="GO:0016094">
    <property type="term" value="P:polyprenol biosynthetic process"/>
    <property type="evidence" value="ECO:0007669"/>
    <property type="project" value="TreeGrafter"/>
</dbReference>
<dbReference type="Gene3D" id="3.40.1180.10">
    <property type="entry name" value="Decaprenyl diphosphate synthase-like"/>
    <property type="match status" value="1"/>
</dbReference>
<organism evidence="3">
    <name type="scientific">marine sediment metagenome</name>
    <dbReference type="NCBI Taxonomy" id="412755"/>
    <lineage>
        <taxon>unclassified sequences</taxon>
        <taxon>metagenomes</taxon>
        <taxon>ecological metagenomes</taxon>
    </lineage>
</organism>
<gene>
    <name evidence="3" type="ORF">S12H4_36603</name>
</gene>